<dbReference type="Proteomes" id="UP000265509">
    <property type="component" value="Unassembled WGS sequence"/>
</dbReference>
<organism evidence="1 2">
    <name type="scientific">Seongchinamella sediminis</name>
    <dbReference type="NCBI Taxonomy" id="2283635"/>
    <lineage>
        <taxon>Bacteria</taxon>
        <taxon>Pseudomonadati</taxon>
        <taxon>Pseudomonadota</taxon>
        <taxon>Gammaproteobacteria</taxon>
        <taxon>Cellvibrionales</taxon>
        <taxon>Halieaceae</taxon>
        <taxon>Seongchinamella</taxon>
    </lineage>
</organism>
<evidence type="ECO:0000313" key="2">
    <source>
        <dbReference type="Proteomes" id="UP000265509"/>
    </source>
</evidence>
<sequence>MEGYATGVNIVNTADETQVIKFRFRRATDSMDALDFNVVLSPYDMYTGFISMSGDDITWTSNDNSCTAPAYNVGDNKFAMPDIYREDAETGYIEIISMGSVDETTGSQALAVAAKHDSTGMPADCDAVRDNFFAGGVSNSKKGVVSSSATVGPNIAVEGAPLATTNYVASSDSLKVSFFIKSDATGTEFGDNAVHIEGFLDTPSITNQQTGIFSNDLQGFDYPDLNGGAPTNPASRGKFNALREALAASKLVNDWSANVAGDFSVDTDWVVTYPGQYVQLDLAAYIPMTIYGAGNEDLCLRAGETADPELGEVPNCDFRDIPVTASITVYDREEQEVTVEEGELVVSPSPPVITPKITLDNEVNVIQWGGAPVLNAPVAITGLDVPAGASFGWASLVGSPSANNDRLCDWDLAALAQLEDDPEANVDPYVCVEDPAPVGDVVFTNTAPAVGFVAWQRNFGANPDANYGRIVEHSRSQPAS</sequence>
<evidence type="ECO:0000313" key="1">
    <source>
        <dbReference type="EMBL" id="RLQ23690.1"/>
    </source>
</evidence>
<dbReference type="AlphaFoldDB" id="A0A3L7E494"/>
<reference evidence="1 2" key="1">
    <citation type="submission" date="2018-07" db="EMBL/GenBank/DDBJ databases">
        <title>Halioglobus sp. genome submission.</title>
        <authorList>
            <person name="Ye M.-Q."/>
            <person name="Du Z.-J."/>
        </authorList>
    </citation>
    <scope>NUCLEOTIDE SEQUENCE [LARGE SCALE GENOMIC DNA]</scope>
    <source>
        <strain evidence="1 2">U0301</strain>
    </source>
</reference>
<keyword evidence="2" id="KW-1185">Reference proteome</keyword>
<name>A0A3L7E494_9GAMM</name>
<gene>
    <name evidence="1" type="ORF">DWB85_00605</name>
</gene>
<proteinExistence type="predicted"/>
<dbReference type="EMBL" id="QRAN01000001">
    <property type="protein sequence ID" value="RLQ23690.1"/>
    <property type="molecule type" value="Genomic_DNA"/>
</dbReference>
<accession>A0A3L7E494</accession>
<comment type="caution">
    <text evidence="1">The sequence shown here is derived from an EMBL/GenBank/DDBJ whole genome shotgun (WGS) entry which is preliminary data.</text>
</comment>
<protein>
    <submittedName>
        <fullName evidence="1">Uncharacterized protein</fullName>
    </submittedName>
</protein>